<name>A0ABS3TTR2_9PSED</name>
<dbReference type="EMBL" id="JAELYA010000004">
    <property type="protein sequence ID" value="MBO3275969.1"/>
    <property type="molecule type" value="Genomic_DNA"/>
</dbReference>
<sequence>MAITIVVVVRKRRSDGDMVRMLGGQAFSKLSRGLPVIVKGCGGLERREIFVGASLLAIPESTATTEQPADLIASKLAPTGTCPSAIYTLAGIAIDGYRKLNPSYG</sequence>
<evidence type="ECO:0000313" key="1">
    <source>
        <dbReference type="EMBL" id="MBO3275969.1"/>
    </source>
</evidence>
<organism evidence="1 2">
    <name type="scientific">Pseudomonas schmalbachii</name>
    <dbReference type="NCBI Taxonomy" id="2816993"/>
    <lineage>
        <taxon>Bacteria</taxon>
        <taxon>Pseudomonadati</taxon>
        <taxon>Pseudomonadota</taxon>
        <taxon>Gammaproteobacteria</taxon>
        <taxon>Pseudomonadales</taxon>
        <taxon>Pseudomonadaceae</taxon>
        <taxon>Pseudomonas</taxon>
    </lineage>
</organism>
<accession>A0ABS3TTR2</accession>
<dbReference type="Proteomes" id="UP000669060">
    <property type="component" value="Unassembled WGS sequence"/>
</dbReference>
<evidence type="ECO:0000313" key="2">
    <source>
        <dbReference type="Proteomes" id="UP000669060"/>
    </source>
</evidence>
<keyword evidence="2" id="KW-1185">Reference proteome</keyword>
<dbReference type="RefSeq" id="WP_208314002.1">
    <property type="nucleotide sequence ID" value="NZ_JAELYA010000004.1"/>
</dbReference>
<gene>
    <name evidence="1" type="ORF">JFY56_12110</name>
</gene>
<proteinExistence type="predicted"/>
<protein>
    <submittedName>
        <fullName evidence="1">Uncharacterized protein</fullName>
    </submittedName>
</protein>
<reference evidence="1 2" key="1">
    <citation type="submission" date="2020-12" db="EMBL/GenBank/DDBJ databases">
        <title>Pseudomonas schmalbachii sp. nov. isolated from millipede gut.</title>
        <authorList>
            <person name="Shelomi M."/>
        </authorList>
    </citation>
    <scope>NUCLEOTIDE SEQUENCE [LARGE SCALE GENOMIC DNA]</scope>
    <source>
        <strain evidence="1 2">Milli4</strain>
    </source>
</reference>
<comment type="caution">
    <text evidence="1">The sequence shown here is derived from an EMBL/GenBank/DDBJ whole genome shotgun (WGS) entry which is preliminary data.</text>
</comment>